<dbReference type="SMART" id="SM00953">
    <property type="entry name" value="RES"/>
    <property type="match status" value="1"/>
</dbReference>
<dbReference type="Pfam" id="PF08808">
    <property type="entry name" value="RES"/>
    <property type="match status" value="1"/>
</dbReference>
<dbReference type="Proteomes" id="UP000669060">
    <property type="component" value="Unassembled WGS sequence"/>
</dbReference>
<comment type="caution">
    <text evidence="2">The sequence shown here is derived from an EMBL/GenBank/DDBJ whole genome shotgun (WGS) entry which is preliminary data.</text>
</comment>
<sequence>MTGAELWERCAGTRAIQPIAGNLMRLVESQEQVATLQLVDSLEEQALLEELIETSKPRLPETAEALHYLLKTPFRYPPLRWGSRFGRRHEPSLFYAALELETAMAESAYYRCVLWEGMASPPPSGRIVSEHTSFEARFRVQRGICLQHAPFDEFRDRLTDPQDYRMTQELGSVMREVGVEAFEYRSARRAQGVNVALFVPSALRDRRPRNLVAWLCETTAEYVAFKRAQVPDTPRMFWRAAFLVDGRLPYPA</sequence>
<dbReference type="RefSeq" id="WP_208315447.1">
    <property type="nucleotide sequence ID" value="NZ_JAELYA010000007.1"/>
</dbReference>
<reference evidence="2 3" key="1">
    <citation type="submission" date="2020-12" db="EMBL/GenBank/DDBJ databases">
        <title>Pseudomonas schmalbachii sp. nov. isolated from millipede gut.</title>
        <authorList>
            <person name="Shelomi M."/>
        </authorList>
    </citation>
    <scope>NUCLEOTIDE SEQUENCE [LARGE SCALE GENOMIC DNA]</scope>
    <source>
        <strain evidence="2 3">Milli4</strain>
    </source>
</reference>
<name>A0ABS3TX54_9PSED</name>
<gene>
    <name evidence="2" type="ORF">JFY56_18580</name>
</gene>
<evidence type="ECO:0000313" key="2">
    <source>
        <dbReference type="EMBL" id="MBO3277230.1"/>
    </source>
</evidence>
<feature type="domain" description="RES" evidence="1">
    <location>
        <begin position="73"/>
        <end position="209"/>
    </location>
</feature>
<accession>A0ABS3TX54</accession>
<organism evidence="2 3">
    <name type="scientific">Pseudomonas schmalbachii</name>
    <dbReference type="NCBI Taxonomy" id="2816993"/>
    <lineage>
        <taxon>Bacteria</taxon>
        <taxon>Pseudomonadati</taxon>
        <taxon>Pseudomonadota</taxon>
        <taxon>Gammaproteobacteria</taxon>
        <taxon>Pseudomonadales</taxon>
        <taxon>Pseudomonadaceae</taxon>
        <taxon>Pseudomonas</taxon>
    </lineage>
</organism>
<evidence type="ECO:0000313" key="3">
    <source>
        <dbReference type="Proteomes" id="UP000669060"/>
    </source>
</evidence>
<keyword evidence="3" id="KW-1185">Reference proteome</keyword>
<dbReference type="EMBL" id="JAELYA010000007">
    <property type="protein sequence ID" value="MBO3277230.1"/>
    <property type="molecule type" value="Genomic_DNA"/>
</dbReference>
<dbReference type="InterPro" id="IPR014914">
    <property type="entry name" value="RES_dom"/>
</dbReference>
<evidence type="ECO:0000259" key="1">
    <source>
        <dbReference type="SMART" id="SM00953"/>
    </source>
</evidence>
<proteinExistence type="predicted"/>
<protein>
    <submittedName>
        <fullName evidence="2">RES family NAD+ phosphorylase</fullName>
    </submittedName>
</protein>